<keyword evidence="3 10" id="KW-0812">Transmembrane</keyword>
<feature type="transmembrane region" description="Helical" evidence="10">
    <location>
        <begin position="20"/>
        <end position="44"/>
    </location>
</feature>
<organism evidence="12 13">
    <name type="scientific">Romanomermis culicivorax</name>
    <name type="common">Nematode worm</name>
    <dbReference type="NCBI Taxonomy" id="13658"/>
    <lineage>
        <taxon>Eukaryota</taxon>
        <taxon>Metazoa</taxon>
        <taxon>Ecdysozoa</taxon>
        <taxon>Nematoda</taxon>
        <taxon>Enoplea</taxon>
        <taxon>Dorylaimia</taxon>
        <taxon>Mermithida</taxon>
        <taxon>Mermithoidea</taxon>
        <taxon>Mermithidae</taxon>
        <taxon>Romanomermis</taxon>
    </lineage>
</organism>
<evidence type="ECO:0000256" key="10">
    <source>
        <dbReference type="SAM" id="Phobius"/>
    </source>
</evidence>
<dbReference type="WBParaSite" id="nRc.2.0.1.t42188-RA">
    <property type="protein sequence ID" value="nRc.2.0.1.t42188-RA"/>
    <property type="gene ID" value="nRc.2.0.1.g42188"/>
</dbReference>
<keyword evidence="5" id="KW-0297">G-protein coupled receptor</keyword>
<feature type="domain" description="G-protein coupled receptors family 1 profile" evidence="11">
    <location>
        <begin position="1"/>
        <end position="62"/>
    </location>
</feature>
<evidence type="ECO:0000256" key="5">
    <source>
        <dbReference type="ARBA" id="ARBA00023040"/>
    </source>
</evidence>
<dbReference type="PANTHER" id="PTHR24248:SF125">
    <property type="entry name" value="DOPAMINE D2-LIKE RECEPTOR"/>
    <property type="match status" value="1"/>
</dbReference>
<evidence type="ECO:0000313" key="12">
    <source>
        <dbReference type="Proteomes" id="UP000887565"/>
    </source>
</evidence>
<name>A0A915KTT4_ROMCU</name>
<comment type="subcellular location">
    <subcellularLocation>
        <location evidence="1">Cell membrane</location>
        <topology evidence="1">Multi-pass membrane protein</topology>
    </subcellularLocation>
</comment>
<evidence type="ECO:0000256" key="8">
    <source>
        <dbReference type="ARBA" id="ARBA00023170"/>
    </source>
</evidence>
<dbReference type="Pfam" id="PF00001">
    <property type="entry name" value="7tm_1"/>
    <property type="match status" value="1"/>
</dbReference>
<dbReference type="GO" id="GO:0005886">
    <property type="term" value="C:plasma membrane"/>
    <property type="evidence" value="ECO:0007669"/>
    <property type="project" value="UniProtKB-SubCell"/>
</dbReference>
<keyword evidence="7" id="KW-1015">Disulfide bond</keyword>
<dbReference type="GO" id="GO:0045202">
    <property type="term" value="C:synapse"/>
    <property type="evidence" value="ECO:0007669"/>
    <property type="project" value="GOC"/>
</dbReference>
<dbReference type="Gene3D" id="1.20.1070.10">
    <property type="entry name" value="Rhodopsin 7-helix transmembrane proteins"/>
    <property type="match status" value="1"/>
</dbReference>
<dbReference type="InterPro" id="IPR017452">
    <property type="entry name" value="GPCR_Rhodpsn_7TM"/>
</dbReference>
<dbReference type="PANTHER" id="PTHR24248">
    <property type="entry name" value="ADRENERGIC RECEPTOR-RELATED G-PROTEIN COUPLED RECEPTOR"/>
    <property type="match status" value="1"/>
</dbReference>
<dbReference type="SUPFAM" id="SSF81321">
    <property type="entry name" value="Family A G protein-coupled receptor-like"/>
    <property type="match status" value="1"/>
</dbReference>
<dbReference type="InterPro" id="IPR000276">
    <property type="entry name" value="GPCR_Rhodpsn"/>
</dbReference>
<keyword evidence="9" id="KW-0807">Transducer</keyword>
<proteinExistence type="predicted"/>
<dbReference type="PROSITE" id="PS50262">
    <property type="entry name" value="G_PROTEIN_RECEP_F1_2"/>
    <property type="match status" value="1"/>
</dbReference>
<evidence type="ECO:0000256" key="3">
    <source>
        <dbReference type="ARBA" id="ARBA00022692"/>
    </source>
</evidence>
<evidence type="ECO:0000256" key="7">
    <source>
        <dbReference type="ARBA" id="ARBA00023157"/>
    </source>
</evidence>
<keyword evidence="4 10" id="KW-1133">Transmembrane helix</keyword>
<evidence type="ECO:0000256" key="2">
    <source>
        <dbReference type="ARBA" id="ARBA00022475"/>
    </source>
</evidence>
<evidence type="ECO:0000256" key="6">
    <source>
        <dbReference type="ARBA" id="ARBA00023136"/>
    </source>
</evidence>
<evidence type="ECO:0000256" key="1">
    <source>
        <dbReference type="ARBA" id="ARBA00004651"/>
    </source>
</evidence>
<dbReference type="OMA" id="ICIWIEV"/>
<keyword evidence="2" id="KW-1003">Cell membrane</keyword>
<keyword evidence="8" id="KW-0675">Receptor</keyword>
<dbReference type="GO" id="GO:0004930">
    <property type="term" value="F:G protein-coupled receptor activity"/>
    <property type="evidence" value="ECO:0007669"/>
    <property type="project" value="UniProtKB-KW"/>
</dbReference>
<keyword evidence="6 10" id="KW-0472">Membrane</keyword>
<evidence type="ECO:0000259" key="11">
    <source>
        <dbReference type="PROSITE" id="PS50262"/>
    </source>
</evidence>
<evidence type="ECO:0000313" key="13">
    <source>
        <dbReference type="WBParaSite" id="nRc.2.0.1.t42188-RA"/>
    </source>
</evidence>
<evidence type="ECO:0000256" key="4">
    <source>
        <dbReference type="ARBA" id="ARBA00022989"/>
    </source>
</evidence>
<protein>
    <submittedName>
        <fullName evidence="13">G-protein coupled receptors family 1 profile domain-containing protein</fullName>
    </submittedName>
</protein>
<evidence type="ECO:0000256" key="9">
    <source>
        <dbReference type="ARBA" id="ARBA00023224"/>
    </source>
</evidence>
<reference evidence="13" key="1">
    <citation type="submission" date="2022-11" db="UniProtKB">
        <authorList>
            <consortium name="WormBaseParasite"/>
        </authorList>
    </citation>
    <scope>IDENTIFICATION</scope>
</reference>
<dbReference type="AlphaFoldDB" id="A0A915KTT4"/>
<dbReference type="Proteomes" id="UP000887565">
    <property type="component" value="Unplaced"/>
</dbReference>
<accession>A0A915KTT4</accession>
<keyword evidence="12" id="KW-1185">Reference proteome</keyword>
<dbReference type="GO" id="GO:0001591">
    <property type="term" value="F:dopamine neurotransmitter receptor activity, coupled via Gi/Go"/>
    <property type="evidence" value="ECO:0007669"/>
    <property type="project" value="TreeGrafter"/>
</dbReference>
<sequence length="62" mass="6703">GNGLVIASVLKNRALQTATNFLIVNLAVADFLVALCVMPFAVYVERRHFGTTQLGESYFGAN</sequence>